<gene>
    <name evidence="1" type="ORF">NM688_g7571</name>
</gene>
<protein>
    <submittedName>
        <fullName evidence="1">Uncharacterized protein</fullName>
    </submittedName>
</protein>
<name>A0ACC1S3R4_9APHY</name>
<proteinExistence type="predicted"/>
<comment type="caution">
    <text evidence="1">The sequence shown here is derived from an EMBL/GenBank/DDBJ whole genome shotgun (WGS) entry which is preliminary data.</text>
</comment>
<evidence type="ECO:0000313" key="2">
    <source>
        <dbReference type="Proteomes" id="UP001148662"/>
    </source>
</evidence>
<keyword evidence="2" id="KW-1185">Reference proteome</keyword>
<reference evidence="1" key="1">
    <citation type="submission" date="2022-07" db="EMBL/GenBank/DDBJ databases">
        <title>Genome Sequence of Phlebia brevispora.</title>
        <authorList>
            <person name="Buettner E."/>
        </authorList>
    </citation>
    <scope>NUCLEOTIDE SEQUENCE</scope>
    <source>
        <strain evidence="1">MPL23</strain>
    </source>
</reference>
<evidence type="ECO:0000313" key="1">
    <source>
        <dbReference type="EMBL" id="KAJ3531459.1"/>
    </source>
</evidence>
<dbReference type="EMBL" id="JANHOG010001800">
    <property type="protein sequence ID" value="KAJ3531459.1"/>
    <property type="molecule type" value="Genomic_DNA"/>
</dbReference>
<organism evidence="1 2">
    <name type="scientific">Phlebia brevispora</name>
    <dbReference type="NCBI Taxonomy" id="194682"/>
    <lineage>
        <taxon>Eukaryota</taxon>
        <taxon>Fungi</taxon>
        <taxon>Dikarya</taxon>
        <taxon>Basidiomycota</taxon>
        <taxon>Agaricomycotina</taxon>
        <taxon>Agaricomycetes</taxon>
        <taxon>Polyporales</taxon>
        <taxon>Meruliaceae</taxon>
        <taxon>Phlebia</taxon>
    </lineage>
</organism>
<sequence length="1111" mass="125916">MPKTASNRSPKRVANTAPAIYGLAFDPPLLPRMRQVPTRRLAVDDVGVFLNVSSPSLHEVRQWKCTLKCAGVDDCGHGSAHYGARYSQPLWHVTASECSYRTLSQRLVLYTVSSTTNLFSNPPLEIVNAAAFRVNSHGDYATWQATSEPEGQDSAQEQLSSPETNPWMTLDKTVRGLDIDKVHDCKDDMDTLLVFAGLYSAVLTSFLVQSYQSLQEDPQQTTNDLLRQISSQTSSYTLSNGHLNSTTSRSTSSPPFQATITDVRINALWFASLILSLGTASFGILVKQWLREYLSIGHTVPQERIRIHYFRTRGLEEWKLFEIAAALPLVLQLPLALFFIGLCLFTTELDPTVRMTSVGLVSGWATLFSFTFLAPLFSARCPYKTTFMKTAFRRLRPHVRAFVTAINQRYTIHMKPRTQPVLSCIRRLLRGESSRAVKLLYACIQFILPWIQAISCSLHKSSQHLLATGFALCATLWSSVVSAIKRQFANGGGRQSENLHCLSGTSSSSGDRVDARLSEWEDICSLRDAEQILIAIAEKYQLEEDTADLEEDDVRASSRNDALIFKSVDGILLDDSLLLTMRAALQRQPLDIRDMLGFILSTLDNRLSYYRRRNDGAYVFTESVLKSLDGLASSTSQALVDILADDPQSFNNRDLIKLIILLARRHKLSDTVIFAFRRFFSNPGGIDHRIYNHLVFARHIVNPLQTTDGWQSLVFSTMRDVFCTLDPRCLRNVVHYAYVDPEEWEATVESKTYSYFMDQVAPASDRRRTVTLRVLKAVLNVVMSILQHRIDGLTDSKKQLDESKASDIKELLLFFFDAIPAFQLADTFIDLYLHNQEQITQLMESLFSALPLFSILRECLRAHEGAFSRDAIHFILTYQIGIVSTSMSADVIAKLRSEFAAFFEQSAEFEAPLTTYKTLLFYYITLLLFKNADEDCTGQKRRLSFHAARHLRDASCPTLDEWPSVKYLASMILWMVEKHDGDGMPPNDIVESHLTNATTYRPETAKDIEKETVLYYRWRECFDVHDSAYPDELIALLRDNLADDTTDGDGRTLWRVRRLQDMEWEGSPGLRPITSKFVTPDVAPSTKQDNDNDEPRRFDAPRRDAQRAEPE</sequence>
<dbReference type="Proteomes" id="UP001148662">
    <property type="component" value="Unassembled WGS sequence"/>
</dbReference>
<accession>A0ACC1S3R4</accession>